<dbReference type="AlphaFoldDB" id="A0A2T4BW19"/>
<name>A0A2T4BW19_TRILO</name>
<keyword evidence="3" id="KW-1185">Reference proteome</keyword>
<sequence>MKSARRLSCASNHMPRNDAISHFGVCIPAPKHPPVFQTSQHTPTSVQFSPAINVPVPPRKRTSGPGVPSKATKTQRKAHLRTPISCQATSTSSNRSALLLHHQKKSRFEGGGGDDIFCCRDPRLGPPSCRSQLDRQKGSLWGNESDQRALVLDRGKWPLR</sequence>
<feature type="region of interest" description="Disordered" evidence="1">
    <location>
        <begin position="38"/>
        <end position="94"/>
    </location>
</feature>
<evidence type="ECO:0000313" key="3">
    <source>
        <dbReference type="Proteomes" id="UP000240760"/>
    </source>
</evidence>
<protein>
    <submittedName>
        <fullName evidence="2">Uncharacterized protein</fullName>
    </submittedName>
</protein>
<dbReference type="Proteomes" id="UP000240760">
    <property type="component" value="Unassembled WGS sequence"/>
</dbReference>
<evidence type="ECO:0000313" key="2">
    <source>
        <dbReference type="EMBL" id="PTB73484.1"/>
    </source>
</evidence>
<organism evidence="2 3">
    <name type="scientific">Trichoderma longibrachiatum ATCC 18648</name>
    <dbReference type="NCBI Taxonomy" id="983965"/>
    <lineage>
        <taxon>Eukaryota</taxon>
        <taxon>Fungi</taxon>
        <taxon>Dikarya</taxon>
        <taxon>Ascomycota</taxon>
        <taxon>Pezizomycotina</taxon>
        <taxon>Sordariomycetes</taxon>
        <taxon>Hypocreomycetidae</taxon>
        <taxon>Hypocreales</taxon>
        <taxon>Hypocreaceae</taxon>
        <taxon>Trichoderma</taxon>
    </lineage>
</organism>
<feature type="compositionally biased region" description="Polar residues" evidence="1">
    <location>
        <begin position="84"/>
        <end position="94"/>
    </location>
</feature>
<evidence type="ECO:0000256" key="1">
    <source>
        <dbReference type="SAM" id="MobiDB-lite"/>
    </source>
</evidence>
<dbReference type="EMBL" id="KZ679138">
    <property type="protein sequence ID" value="PTB73484.1"/>
    <property type="molecule type" value="Genomic_DNA"/>
</dbReference>
<accession>A0A2T4BW19</accession>
<feature type="compositionally biased region" description="Polar residues" evidence="1">
    <location>
        <begin position="38"/>
        <end position="50"/>
    </location>
</feature>
<gene>
    <name evidence="2" type="ORF">M440DRAFT_1063918</name>
</gene>
<reference evidence="2 3" key="1">
    <citation type="submission" date="2016-07" db="EMBL/GenBank/DDBJ databases">
        <title>Multiple horizontal gene transfer events from other fungi enriched the ability of initially mycotrophic Trichoderma (Ascomycota) to feed on dead plant biomass.</title>
        <authorList>
            <consortium name="DOE Joint Genome Institute"/>
            <person name="Aerts A."/>
            <person name="Atanasova L."/>
            <person name="Chenthamara K."/>
            <person name="Zhang J."/>
            <person name="Grujic M."/>
            <person name="Henrissat B."/>
            <person name="Kuo A."/>
            <person name="Salamov A."/>
            <person name="Lipzen A."/>
            <person name="Labutti K."/>
            <person name="Barry K."/>
            <person name="Miao Y."/>
            <person name="Rahimi M.J."/>
            <person name="Shen Q."/>
            <person name="Grigoriev I.V."/>
            <person name="Kubicek C.P."/>
            <person name="Druzhinina I.S."/>
        </authorList>
    </citation>
    <scope>NUCLEOTIDE SEQUENCE [LARGE SCALE GENOMIC DNA]</scope>
    <source>
        <strain evidence="2 3">ATCC 18648</strain>
    </source>
</reference>
<proteinExistence type="predicted"/>